<sequence>MMDPSATVEKKHGHTTEPDPQVDIQAANQNILDTQGLRRTLNNRQAQLLAIGGSIGTGLFVSIGNGLAAGGPGSLLIAFTFYSLILACVNNCIAEMTVYHPVSGGFIRLAGKWVDDALGFMVGWNFFFYEALMIPFEITALNLVLSYWRDDIPIAAVCAVCIVLYAGINFLAVRTFGEAEFWLSSGKVLLIFILFLFTFVTMVGGNSQHDTYGFRYWQHLGAFAEYRTKGNLGRLEGFLAALWSAAFTIVGPEYISMSAAEVQRHRIFVKSAFKTIYWRFMLFFIMGAICVGIVVPWNDPTLQVILTGTSSAAGAAASPYVVAMANLHINWLPHVVNALLITSIFSAGNTLTYCATRSLYSLALDGRAPKVLTKTRHGVPVYAFAVVMCFPFLSFLQLSNNAAQVLQWLVSLVTAGALIDFLVMCITYLNFYHALKAQGIDRTTLPYVGYFQPYCAWIGILTMTLVLIFYGYTAFAPFKIQSFWQNYTMQVVVPILYLGWKFLKKTRVIKPGDVDLVWETPILDFYEASFTEDPPSFWCELSQLLRFQRKRSSQSVPSHN</sequence>
<dbReference type="PANTHER" id="PTHR43341:SF6">
    <property type="entry name" value="AMINO ACID TRANSPORTER (EUROFUNG)"/>
    <property type="match status" value="1"/>
</dbReference>
<dbReference type="Proteomes" id="UP001152592">
    <property type="component" value="Unassembled WGS sequence"/>
</dbReference>
<dbReference type="GO" id="GO:0016020">
    <property type="term" value="C:membrane"/>
    <property type="evidence" value="ECO:0007669"/>
    <property type="project" value="UniProtKB-SubCell"/>
</dbReference>
<dbReference type="EMBL" id="CAJVPD010000279">
    <property type="protein sequence ID" value="CAG8418857.1"/>
    <property type="molecule type" value="Genomic_DNA"/>
</dbReference>
<evidence type="ECO:0000256" key="5">
    <source>
        <dbReference type="ARBA" id="ARBA00022989"/>
    </source>
</evidence>
<evidence type="ECO:0000256" key="7">
    <source>
        <dbReference type="SAM" id="MobiDB-lite"/>
    </source>
</evidence>
<dbReference type="InterPro" id="IPR050524">
    <property type="entry name" value="APC_YAT"/>
</dbReference>
<dbReference type="AlphaFoldDB" id="A0A9W4NWC3"/>
<dbReference type="Pfam" id="PF00324">
    <property type="entry name" value="AA_permease"/>
    <property type="match status" value="1"/>
</dbReference>
<evidence type="ECO:0000313" key="11">
    <source>
        <dbReference type="Proteomes" id="UP001152592"/>
    </source>
</evidence>
<dbReference type="PANTHER" id="PTHR43341">
    <property type="entry name" value="AMINO ACID PERMEASE"/>
    <property type="match status" value="1"/>
</dbReference>
<evidence type="ECO:0000256" key="8">
    <source>
        <dbReference type="SAM" id="Phobius"/>
    </source>
</evidence>
<feature type="transmembrane region" description="Helical" evidence="8">
    <location>
        <begin position="48"/>
        <end position="68"/>
    </location>
</feature>
<dbReference type="FunFam" id="1.20.1740.10:FF:000006">
    <property type="entry name" value="General amino acid permease"/>
    <property type="match status" value="1"/>
</dbReference>
<comment type="subcellular location">
    <subcellularLocation>
        <location evidence="1">Membrane</location>
        <topology evidence="1">Multi-pass membrane protein</topology>
    </subcellularLocation>
</comment>
<evidence type="ECO:0000256" key="4">
    <source>
        <dbReference type="ARBA" id="ARBA00022970"/>
    </source>
</evidence>
<name>A0A9W4NWC3_9EURO</name>
<feature type="compositionally biased region" description="Basic and acidic residues" evidence="7">
    <location>
        <begin position="8"/>
        <end position="17"/>
    </location>
</feature>
<feature type="transmembrane region" description="Helical" evidence="8">
    <location>
        <begin position="408"/>
        <end position="431"/>
    </location>
</feature>
<evidence type="ECO:0000256" key="1">
    <source>
        <dbReference type="ARBA" id="ARBA00004141"/>
    </source>
</evidence>
<feature type="transmembrane region" description="Helical" evidence="8">
    <location>
        <begin position="74"/>
        <end position="93"/>
    </location>
</feature>
<dbReference type="OrthoDB" id="2154091at2759"/>
<evidence type="ECO:0000313" key="10">
    <source>
        <dbReference type="EMBL" id="CAG8418857.1"/>
    </source>
</evidence>
<dbReference type="InterPro" id="IPR004841">
    <property type="entry name" value="AA-permease/SLC12A_dom"/>
</dbReference>
<feature type="transmembrane region" description="Helical" evidence="8">
    <location>
        <begin position="451"/>
        <end position="472"/>
    </location>
</feature>
<evidence type="ECO:0000256" key="2">
    <source>
        <dbReference type="ARBA" id="ARBA00022448"/>
    </source>
</evidence>
<keyword evidence="4" id="KW-0029">Amino-acid transport</keyword>
<reference evidence="10" key="1">
    <citation type="submission" date="2021-07" db="EMBL/GenBank/DDBJ databases">
        <authorList>
            <person name="Branca A.L. A."/>
        </authorList>
    </citation>
    <scope>NUCLEOTIDE SEQUENCE</scope>
</reference>
<gene>
    <name evidence="10" type="ORF">PSALAMII_LOCUS9518</name>
</gene>
<protein>
    <recommendedName>
        <fullName evidence="9">Amino acid permease/ SLC12A domain-containing protein</fullName>
    </recommendedName>
</protein>
<feature type="region of interest" description="Disordered" evidence="7">
    <location>
        <begin position="1"/>
        <end position="20"/>
    </location>
</feature>
<organism evidence="10 11">
    <name type="scientific">Penicillium salamii</name>
    <dbReference type="NCBI Taxonomy" id="1612424"/>
    <lineage>
        <taxon>Eukaryota</taxon>
        <taxon>Fungi</taxon>
        <taxon>Dikarya</taxon>
        <taxon>Ascomycota</taxon>
        <taxon>Pezizomycotina</taxon>
        <taxon>Eurotiomycetes</taxon>
        <taxon>Eurotiomycetidae</taxon>
        <taxon>Eurotiales</taxon>
        <taxon>Aspergillaceae</taxon>
        <taxon>Penicillium</taxon>
    </lineage>
</organism>
<feature type="transmembrane region" description="Helical" evidence="8">
    <location>
        <begin position="377"/>
        <end position="396"/>
    </location>
</feature>
<comment type="caution">
    <text evidence="10">The sequence shown here is derived from an EMBL/GenBank/DDBJ whole genome shotgun (WGS) entry which is preliminary data.</text>
</comment>
<dbReference type="Gene3D" id="1.20.1740.10">
    <property type="entry name" value="Amino acid/polyamine transporter I"/>
    <property type="match status" value="1"/>
</dbReference>
<feature type="transmembrane region" description="Helical" evidence="8">
    <location>
        <begin position="276"/>
        <end position="297"/>
    </location>
</feature>
<accession>A0A9W4NWC3</accession>
<feature type="transmembrane region" description="Helical" evidence="8">
    <location>
        <begin position="335"/>
        <end position="356"/>
    </location>
</feature>
<feature type="transmembrane region" description="Helical" evidence="8">
    <location>
        <begin position="188"/>
        <end position="205"/>
    </location>
</feature>
<evidence type="ECO:0000259" key="9">
    <source>
        <dbReference type="Pfam" id="PF00324"/>
    </source>
</evidence>
<keyword evidence="2" id="KW-0813">Transport</keyword>
<dbReference type="PIRSF" id="PIRSF006060">
    <property type="entry name" value="AA_transporter"/>
    <property type="match status" value="1"/>
</dbReference>
<keyword evidence="5 8" id="KW-1133">Transmembrane helix</keyword>
<dbReference type="GO" id="GO:0015171">
    <property type="term" value="F:amino acid transmembrane transporter activity"/>
    <property type="evidence" value="ECO:0007669"/>
    <property type="project" value="TreeGrafter"/>
</dbReference>
<keyword evidence="3 8" id="KW-0812">Transmembrane</keyword>
<feature type="transmembrane region" description="Helical" evidence="8">
    <location>
        <begin position="237"/>
        <end position="255"/>
    </location>
</feature>
<feature type="domain" description="Amino acid permease/ SLC12A" evidence="9">
    <location>
        <begin position="46"/>
        <end position="507"/>
    </location>
</feature>
<evidence type="ECO:0000256" key="6">
    <source>
        <dbReference type="ARBA" id="ARBA00023136"/>
    </source>
</evidence>
<evidence type="ECO:0000256" key="3">
    <source>
        <dbReference type="ARBA" id="ARBA00022692"/>
    </source>
</evidence>
<feature type="transmembrane region" description="Helical" evidence="8">
    <location>
        <begin position="152"/>
        <end position="176"/>
    </location>
</feature>
<keyword evidence="6 8" id="KW-0472">Membrane</keyword>
<proteinExistence type="predicted"/>